<evidence type="ECO:0000313" key="3">
    <source>
        <dbReference type="Proteomes" id="UP000077563"/>
    </source>
</evidence>
<protein>
    <submittedName>
        <fullName evidence="2">Uncharacterized protein</fullName>
    </submittedName>
</protein>
<feature type="transmembrane region" description="Helical" evidence="1">
    <location>
        <begin position="83"/>
        <end position="102"/>
    </location>
</feature>
<feature type="transmembrane region" description="Helical" evidence="1">
    <location>
        <begin position="21"/>
        <end position="38"/>
    </location>
</feature>
<comment type="caution">
    <text evidence="2">The sequence shown here is derived from an EMBL/GenBank/DDBJ whole genome shotgun (WGS) entry which is preliminary data.</text>
</comment>
<keyword evidence="1" id="KW-1133">Transmembrane helix</keyword>
<proteinExistence type="predicted"/>
<reference evidence="2 3" key="1">
    <citation type="submission" date="2015-09" db="EMBL/GenBank/DDBJ databases">
        <title>Genome sequence of Pseudomonas marginalis ICMP 3553.</title>
        <authorList>
            <person name="Visnovsky S."/>
            <person name="Lu A."/>
            <person name="Panda P."/>
            <person name="Pitman A."/>
        </authorList>
    </citation>
    <scope>NUCLEOTIDE SEQUENCE [LARGE SCALE GENOMIC DNA]</scope>
    <source>
        <strain evidence="2 3">ICMP 3553</strain>
    </source>
</reference>
<keyword evidence="1" id="KW-0812">Transmembrane</keyword>
<name>A0A9X5KRZ1_PSEMA</name>
<dbReference type="RefSeq" id="WP_082893974.1">
    <property type="nucleotide sequence ID" value="NZ_LKEG01000052.1"/>
</dbReference>
<dbReference type="AlphaFoldDB" id="A0A9X5KRZ1"/>
<gene>
    <name evidence="2" type="ORF">AO064_20565</name>
</gene>
<accession>A0A9X5KRZ1</accession>
<keyword evidence="1" id="KW-0472">Membrane</keyword>
<organism evidence="2 3">
    <name type="scientific">Pseudomonas marginalis</name>
    <name type="common">Pseudomonas panacis</name>
    <dbReference type="NCBI Taxonomy" id="298"/>
    <lineage>
        <taxon>Bacteria</taxon>
        <taxon>Pseudomonadati</taxon>
        <taxon>Pseudomonadota</taxon>
        <taxon>Gammaproteobacteria</taxon>
        <taxon>Pseudomonadales</taxon>
        <taxon>Pseudomonadaceae</taxon>
        <taxon>Pseudomonas</taxon>
    </lineage>
</organism>
<evidence type="ECO:0000256" key="1">
    <source>
        <dbReference type="SAM" id="Phobius"/>
    </source>
</evidence>
<evidence type="ECO:0000313" key="2">
    <source>
        <dbReference type="EMBL" id="OAJ46730.1"/>
    </source>
</evidence>
<dbReference type="EMBL" id="LKEG01000052">
    <property type="protein sequence ID" value="OAJ46730.1"/>
    <property type="molecule type" value="Genomic_DNA"/>
</dbReference>
<feature type="transmembrane region" description="Helical" evidence="1">
    <location>
        <begin position="108"/>
        <end position="125"/>
    </location>
</feature>
<sequence length="152" mass="17647">MKYSVDPFREYLIWRRYAYRFLPTWGATLLLCLNAIAGNMAHSLSYYAKVYHFSTEYTFGTGVALCLIFYTGQTMLWDGSRHAFRVLIPLTIANILLAIAYLSSHAVTLLNVLPLFSALLYILVINSKNHRRYTSILRVKRRRKARAKTIFQ</sequence>
<dbReference type="Proteomes" id="UP000077563">
    <property type="component" value="Unassembled WGS sequence"/>
</dbReference>
<feature type="transmembrane region" description="Helical" evidence="1">
    <location>
        <begin position="50"/>
        <end position="71"/>
    </location>
</feature>